<evidence type="ECO:0000313" key="2">
    <source>
        <dbReference type="Proteomes" id="UP000030854"/>
    </source>
</evidence>
<organism evidence="1 2">
    <name type="scientific">Uncinula necator</name>
    <name type="common">Grape powdery mildew</name>
    <dbReference type="NCBI Taxonomy" id="52586"/>
    <lineage>
        <taxon>Eukaryota</taxon>
        <taxon>Fungi</taxon>
        <taxon>Dikarya</taxon>
        <taxon>Ascomycota</taxon>
        <taxon>Pezizomycotina</taxon>
        <taxon>Leotiomycetes</taxon>
        <taxon>Erysiphales</taxon>
        <taxon>Erysiphaceae</taxon>
        <taxon>Erysiphe</taxon>
    </lineage>
</organism>
<keyword evidence="2" id="KW-1185">Reference proteome</keyword>
<gene>
    <name evidence="1" type="ORF">EV44_g3781</name>
</gene>
<proteinExistence type="predicted"/>
<dbReference type="HOGENOM" id="CLU_135198_0_0_1"/>
<dbReference type="Proteomes" id="UP000030854">
    <property type="component" value="Unassembled WGS sequence"/>
</dbReference>
<protein>
    <submittedName>
        <fullName evidence="1">Uncharacterized protein</fullName>
    </submittedName>
</protein>
<reference evidence="1 2" key="1">
    <citation type="journal article" date="2014" name="BMC Genomics">
        <title>Adaptive genomic structural variation in the grape powdery mildew pathogen, Erysiphe necator.</title>
        <authorList>
            <person name="Jones L."/>
            <person name="Riaz S."/>
            <person name="Morales-Cruz A."/>
            <person name="Amrine K.C."/>
            <person name="McGuire B."/>
            <person name="Gubler W.D."/>
            <person name="Walker M.A."/>
            <person name="Cantu D."/>
        </authorList>
    </citation>
    <scope>NUCLEOTIDE SEQUENCE [LARGE SCALE GENOMIC DNA]</scope>
    <source>
        <strain evidence="2">c</strain>
    </source>
</reference>
<dbReference type="AlphaFoldDB" id="A0A0B1P3N4"/>
<accession>A0A0B1P3N4</accession>
<evidence type="ECO:0000313" key="1">
    <source>
        <dbReference type="EMBL" id="KHJ31950.1"/>
    </source>
</evidence>
<name>A0A0B1P3N4_UNCNE</name>
<sequence>MDSETNAKLSCEEDLINSFDNRKVVPQEDKYSVQKKILDIPPKPRVNPSDIDESHIIFGKRTRKRTEKAKNLEPGALIATINAFITGKAKELRRLHQSELPPPPSNWRVLKNHPYSQAFRNAMMVEYDALIAKNVIKKVKHANHMKPIVTVFKQNA</sequence>
<dbReference type="EMBL" id="JNVN01002454">
    <property type="protein sequence ID" value="KHJ31950.1"/>
    <property type="molecule type" value="Genomic_DNA"/>
</dbReference>
<comment type="caution">
    <text evidence="1">The sequence shown here is derived from an EMBL/GenBank/DDBJ whole genome shotgun (WGS) entry which is preliminary data.</text>
</comment>